<dbReference type="EMBL" id="CAKKNE010000004">
    <property type="protein sequence ID" value="CAH0374758.1"/>
    <property type="molecule type" value="Genomic_DNA"/>
</dbReference>
<keyword evidence="6" id="KW-1185">Reference proteome</keyword>
<gene>
    <name evidence="4" type="ORF">PCAL00307_LOCUS21526</name>
    <name evidence="5" type="ORF">PECAL_4P20600</name>
</gene>
<reference evidence="5" key="2">
    <citation type="submission" date="2021-11" db="EMBL/GenBank/DDBJ databases">
        <authorList>
            <consortium name="Genoscope - CEA"/>
            <person name="William W."/>
        </authorList>
    </citation>
    <scope>NUCLEOTIDE SEQUENCE</scope>
</reference>
<keyword evidence="2" id="KW-1133">Transmembrane helix</keyword>
<accession>A0A7S4ED96</accession>
<feature type="signal peptide" evidence="3">
    <location>
        <begin position="1"/>
        <end position="20"/>
    </location>
</feature>
<feature type="region of interest" description="Disordered" evidence="1">
    <location>
        <begin position="184"/>
        <end position="213"/>
    </location>
</feature>
<dbReference type="AlphaFoldDB" id="A0A7S4ED96"/>
<feature type="chain" id="PRO_5035681139" description="Transmembrane protein 66" evidence="3">
    <location>
        <begin position="21"/>
        <end position="213"/>
    </location>
</feature>
<dbReference type="EMBL" id="HBIW01024942">
    <property type="protein sequence ID" value="CAE0706076.1"/>
    <property type="molecule type" value="Transcribed_RNA"/>
</dbReference>
<evidence type="ECO:0000256" key="2">
    <source>
        <dbReference type="SAM" id="Phobius"/>
    </source>
</evidence>
<evidence type="ECO:0000313" key="6">
    <source>
        <dbReference type="Proteomes" id="UP000789595"/>
    </source>
</evidence>
<keyword evidence="2" id="KW-0472">Membrane</keyword>
<protein>
    <recommendedName>
        <fullName evidence="7">Transmembrane protein 66</fullName>
    </recommendedName>
</protein>
<evidence type="ECO:0008006" key="7">
    <source>
        <dbReference type="Google" id="ProtNLM"/>
    </source>
</evidence>
<keyword evidence="2" id="KW-0812">Transmembrane</keyword>
<dbReference type="Proteomes" id="UP000789595">
    <property type="component" value="Unassembled WGS sequence"/>
</dbReference>
<feature type="compositionally biased region" description="Basic residues" evidence="1">
    <location>
        <begin position="184"/>
        <end position="198"/>
    </location>
</feature>
<evidence type="ECO:0000313" key="5">
    <source>
        <dbReference type="EMBL" id="CAH0374758.1"/>
    </source>
</evidence>
<sequence length="213" mass="24281">MRYLATNVVLLALTLQPAFSQQMRRSSGRRHLRRRYLPSDLDDARETDDTIEWDDTTIEDDTRVVGPRWRRRPYGVIDDDGWAGDGEPVDPGAELALVLFLVIVIFWLAVGSAFAPRQRYTGATLYGETYDYYSEPSFYYGSSYAYEPAYVVPRRSGWGWGWGSSWGGGHHRGGRERVERHRHVERHHHTERHHHGGGHHGGGGGHHGGHHGR</sequence>
<name>A0A7S4ED96_9STRA</name>
<evidence type="ECO:0000256" key="3">
    <source>
        <dbReference type="SAM" id="SignalP"/>
    </source>
</evidence>
<evidence type="ECO:0000256" key="1">
    <source>
        <dbReference type="SAM" id="MobiDB-lite"/>
    </source>
</evidence>
<keyword evidence="3" id="KW-0732">Signal</keyword>
<organism evidence="4">
    <name type="scientific">Pelagomonas calceolata</name>
    <dbReference type="NCBI Taxonomy" id="35677"/>
    <lineage>
        <taxon>Eukaryota</taxon>
        <taxon>Sar</taxon>
        <taxon>Stramenopiles</taxon>
        <taxon>Ochrophyta</taxon>
        <taxon>Pelagophyceae</taxon>
        <taxon>Pelagomonadales</taxon>
        <taxon>Pelagomonadaceae</taxon>
        <taxon>Pelagomonas</taxon>
    </lineage>
</organism>
<feature type="transmembrane region" description="Helical" evidence="2">
    <location>
        <begin position="95"/>
        <end position="115"/>
    </location>
</feature>
<evidence type="ECO:0000313" key="4">
    <source>
        <dbReference type="EMBL" id="CAE0706076.1"/>
    </source>
</evidence>
<proteinExistence type="predicted"/>
<reference evidence="4" key="1">
    <citation type="submission" date="2021-01" db="EMBL/GenBank/DDBJ databases">
        <authorList>
            <person name="Corre E."/>
            <person name="Pelletier E."/>
            <person name="Niang G."/>
            <person name="Scheremetjew M."/>
            <person name="Finn R."/>
            <person name="Kale V."/>
            <person name="Holt S."/>
            <person name="Cochrane G."/>
            <person name="Meng A."/>
            <person name="Brown T."/>
            <person name="Cohen L."/>
        </authorList>
    </citation>
    <scope>NUCLEOTIDE SEQUENCE</scope>
    <source>
        <strain evidence="4">CCMP1756</strain>
    </source>
</reference>